<evidence type="ECO:0000313" key="4">
    <source>
        <dbReference type="EMBL" id="MFH8589889.1"/>
    </source>
</evidence>
<dbReference type="Proteomes" id="UP001610990">
    <property type="component" value="Unassembled WGS sequence"/>
</dbReference>
<sequence length="942" mass="100853">MGADAMLWERETEVALVRTALRGADEGRPALLLLTGPLGIGRTALLQHLPELVAGEDVRVLRANAAPMEADFAFGVVRQLFDSLLAGAPEAARERWLRDRSCFARLVFADETAPAADGRLAAPSEAVLHGLRTLLANVSADSRLLVLVDDLQWADTPSLRWLGYLAKRLHGLRAVVVCTVRDGDARAEHPLVREIAEAAGQVLRPGPLSLDAVGEVVCDQFGEPGDGEFVRACHEISAGNPVLLGSVLPAMAVTGSRPTADQAGAVRALRPAKLRDRLASCLRTQPLPVRNLAAAIAVFEEQDDPELIARLAGLDSIGYAAALRSLRALGLLAARREPRFVHRVVCDAVESFLTMAERETLHDTAAALLYGRGRPAEEVAAQLMSLTVSRHPWSMAVLRTAADTALRRGAPDSAARYLRRALLDSAAQSEERARLLIDLATAERAFDRAACERHISQAVPLLTTAWEKAAAVLRISPTLLGLAPSPVVELLRQVADELGAPDALGGTAREMALRLEARLRHCGHEDPAELNAAVGRLRAMGDEPPLDSGAERELAAVLLNAAILTNRLSAASAARLANRILEREPATSARVHSVLPLVVLALSAADSVQGIDSWLCLEQRTRRQSVTVADALIHVEQAMVLLARGRPAEARERAERAAQLAAADWHEIGTIATVVRVAVALELRDPALSEQILLDIRGHRRESLAVAAMMQTLTAAVDAQSGRLAGALEGFLASGRRLEAVGWRNPALFAWRPWAISLHHRLGDARAALALAEEEHARAEEWGAPATLGRALRLKAALHSGSEGVILLRQAVGVLRGSADELELARALTQLGNRLGGVPEAGELLREADALALGCGAPWLSEKSRDGRSTAPAQQAAKLTRSELRVTAFVSRGLTNQEIADELGVSSRAVEKHLTNSYRKLGVSGRRELVEALADQGSAEMR</sequence>
<dbReference type="PRINTS" id="PR00038">
    <property type="entry name" value="HTHLUXR"/>
</dbReference>
<evidence type="ECO:0000256" key="2">
    <source>
        <dbReference type="ARBA" id="ARBA00022840"/>
    </source>
</evidence>
<proteinExistence type="predicted"/>
<dbReference type="InterPro" id="IPR036388">
    <property type="entry name" value="WH-like_DNA-bd_sf"/>
</dbReference>
<dbReference type="PANTHER" id="PTHR16305">
    <property type="entry name" value="TESTICULAR SOLUBLE ADENYLYL CYCLASE"/>
    <property type="match status" value="1"/>
</dbReference>
<dbReference type="InterPro" id="IPR016032">
    <property type="entry name" value="Sig_transdc_resp-reg_C-effctor"/>
</dbReference>
<dbReference type="InterPro" id="IPR000792">
    <property type="entry name" value="Tscrpt_reg_LuxR_C"/>
</dbReference>
<dbReference type="GO" id="GO:0005524">
    <property type="term" value="F:ATP binding"/>
    <property type="evidence" value="ECO:0007669"/>
    <property type="project" value="UniProtKB-KW"/>
</dbReference>
<dbReference type="RefSeq" id="WP_367429127.1">
    <property type="nucleotide sequence ID" value="NZ_CP108413.1"/>
</dbReference>
<reference evidence="4 5" key="1">
    <citation type="submission" date="2024-10" db="EMBL/GenBank/DDBJ databases">
        <title>The Natural Products Discovery Center: Release of the First 8490 Sequenced Strains for Exploring Actinobacteria Biosynthetic Diversity.</title>
        <authorList>
            <person name="Kalkreuter E."/>
            <person name="Kautsar S.A."/>
            <person name="Yang D."/>
            <person name="Bader C.D."/>
            <person name="Teijaro C.N."/>
            <person name="Fluegel L."/>
            <person name="Davis C.M."/>
            <person name="Simpson J.R."/>
            <person name="Lauterbach L."/>
            <person name="Steele A.D."/>
            <person name="Gui C."/>
            <person name="Meng S."/>
            <person name="Li G."/>
            <person name="Viehrig K."/>
            <person name="Ye F."/>
            <person name="Su P."/>
            <person name="Kiefer A.F."/>
            <person name="Nichols A."/>
            <person name="Cepeda A.J."/>
            <person name="Yan W."/>
            <person name="Fan B."/>
            <person name="Jiang Y."/>
            <person name="Adhikari A."/>
            <person name="Zheng C.-J."/>
            <person name="Schuster L."/>
            <person name="Cowan T.M."/>
            <person name="Smanski M.J."/>
            <person name="Chevrette M.G."/>
            <person name="De Carvalho L.P.S."/>
            <person name="Shen B."/>
        </authorList>
    </citation>
    <scope>NUCLEOTIDE SEQUENCE [LARGE SCALE GENOMIC DNA]</scope>
    <source>
        <strain evidence="4 5">NPDC018013</strain>
    </source>
</reference>
<keyword evidence="1" id="KW-0547">Nucleotide-binding</keyword>
<dbReference type="EMBL" id="JBIRGH010000037">
    <property type="protein sequence ID" value="MFH8589889.1"/>
    <property type="molecule type" value="Genomic_DNA"/>
</dbReference>
<evidence type="ECO:0000259" key="3">
    <source>
        <dbReference type="PROSITE" id="PS50043"/>
    </source>
</evidence>
<dbReference type="InterPro" id="IPR041664">
    <property type="entry name" value="AAA_16"/>
</dbReference>
<comment type="caution">
    <text evidence="4">The sequence shown here is derived from an EMBL/GenBank/DDBJ whole genome shotgun (WGS) entry which is preliminary data.</text>
</comment>
<dbReference type="PANTHER" id="PTHR16305:SF35">
    <property type="entry name" value="TRANSCRIPTIONAL ACTIVATOR DOMAIN"/>
    <property type="match status" value="1"/>
</dbReference>
<protein>
    <submittedName>
        <fullName evidence="4">ATP-binding protein</fullName>
    </submittedName>
</protein>
<organism evidence="4 5">
    <name type="scientific">Streptomyces celluloflavus</name>
    <dbReference type="NCBI Taxonomy" id="58344"/>
    <lineage>
        <taxon>Bacteria</taxon>
        <taxon>Bacillati</taxon>
        <taxon>Actinomycetota</taxon>
        <taxon>Actinomycetes</taxon>
        <taxon>Kitasatosporales</taxon>
        <taxon>Streptomycetaceae</taxon>
        <taxon>Streptomyces</taxon>
    </lineage>
</organism>
<feature type="domain" description="HTH luxR-type" evidence="3">
    <location>
        <begin position="872"/>
        <end position="937"/>
    </location>
</feature>
<dbReference type="SMART" id="SM00421">
    <property type="entry name" value="HTH_LUXR"/>
    <property type="match status" value="1"/>
</dbReference>
<gene>
    <name evidence="4" type="ORF">ACH4GP_36890</name>
</gene>
<evidence type="ECO:0000313" key="5">
    <source>
        <dbReference type="Proteomes" id="UP001610990"/>
    </source>
</evidence>
<keyword evidence="2 4" id="KW-0067">ATP-binding</keyword>
<name>A0ABW7RRH7_9ACTN</name>
<evidence type="ECO:0000256" key="1">
    <source>
        <dbReference type="ARBA" id="ARBA00022741"/>
    </source>
</evidence>
<dbReference type="Pfam" id="PF13191">
    <property type="entry name" value="AAA_16"/>
    <property type="match status" value="1"/>
</dbReference>
<accession>A0ABW7RRH7</accession>
<dbReference type="CDD" id="cd06170">
    <property type="entry name" value="LuxR_C_like"/>
    <property type="match status" value="1"/>
</dbReference>
<dbReference type="Gene3D" id="1.10.10.10">
    <property type="entry name" value="Winged helix-like DNA-binding domain superfamily/Winged helix DNA-binding domain"/>
    <property type="match status" value="1"/>
</dbReference>
<dbReference type="InterPro" id="IPR027417">
    <property type="entry name" value="P-loop_NTPase"/>
</dbReference>
<dbReference type="PROSITE" id="PS50043">
    <property type="entry name" value="HTH_LUXR_2"/>
    <property type="match status" value="1"/>
</dbReference>
<keyword evidence="5" id="KW-1185">Reference proteome</keyword>
<dbReference type="Pfam" id="PF00196">
    <property type="entry name" value="GerE"/>
    <property type="match status" value="1"/>
</dbReference>
<dbReference type="SUPFAM" id="SSF46894">
    <property type="entry name" value="C-terminal effector domain of the bipartite response regulators"/>
    <property type="match status" value="1"/>
</dbReference>
<dbReference type="SUPFAM" id="SSF52540">
    <property type="entry name" value="P-loop containing nucleoside triphosphate hydrolases"/>
    <property type="match status" value="1"/>
</dbReference>